<evidence type="ECO:0000256" key="4">
    <source>
        <dbReference type="ARBA" id="ARBA00022840"/>
    </source>
</evidence>
<dbReference type="InterPro" id="IPR027417">
    <property type="entry name" value="P-loop_NTPase"/>
</dbReference>
<evidence type="ECO:0000313" key="7">
    <source>
        <dbReference type="Proteomes" id="UP000271469"/>
    </source>
</evidence>
<evidence type="ECO:0000259" key="5">
    <source>
        <dbReference type="PROSITE" id="PS50893"/>
    </source>
</evidence>
<dbReference type="AlphaFoldDB" id="A0A3G8JQG8"/>
<dbReference type="GO" id="GO:0016887">
    <property type="term" value="F:ATP hydrolysis activity"/>
    <property type="evidence" value="ECO:0007669"/>
    <property type="project" value="InterPro"/>
</dbReference>
<evidence type="ECO:0000256" key="3">
    <source>
        <dbReference type="ARBA" id="ARBA00022741"/>
    </source>
</evidence>
<dbReference type="Gene3D" id="3.40.50.300">
    <property type="entry name" value="P-loop containing nucleotide triphosphate hydrolases"/>
    <property type="match status" value="2"/>
</dbReference>
<feature type="domain" description="ABC transporter" evidence="5">
    <location>
        <begin position="21"/>
        <end position="253"/>
    </location>
</feature>
<keyword evidence="2" id="KW-0677">Repeat</keyword>
<dbReference type="InterPro" id="IPR003593">
    <property type="entry name" value="AAA+_ATPase"/>
</dbReference>
<evidence type="ECO:0000256" key="1">
    <source>
        <dbReference type="ARBA" id="ARBA00022448"/>
    </source>
</evidence>
<feature type="domain" description="ABC transporter" evidence="5">
    <location>
        <begin position="274"/>
        <end position="517"/>
    </location>
</feature>
<dbReference type="Pfam" id="PF00005">
    <property type="entry name" value="ABC_tran"/>
    <property type="match status" value="2"/>
</dbReference>
<dbReference type="KEGG" id="gom:D7316_03021"/>
<dbReference type="CDD" id="cd03215">
    <property type="entry name" value="ABC_Carb_Monos_II"/>
    <property type="match status" value="1"/>
</dbReference>
<evidence type="ECO:0000256" key="2">
    <source>
        <dbReference type="ARBA" id="ARBA00022737"/>
    </source>
</evidence>
<dbReference type="EC" id="3.6.3.17" evidence="6"/>
<name>A0A3G8JQG8_9ACTN</name>
<dbReference type="PANTHER" id="PTHR43790">
    <property type="entry name" value="CARBOHYDRATE TRANSPORT ATP-BINDING PROTEIN MG119-RELATED"/>
    <property type="match status" value="1"/>
</dbReference>
<keyword evidence="1" id="KW-0813">Transport</keyword>
<dbReference type="PROSITE" id="PS00211">
    <property type="entry name" value="ABC_TRANSPORTER_1"/>
    <property type="match status" value="1"/>
</dbReference>
<keyword evidence="7" id="KW-1185">Reference proteome</keyword>
<dbReference type="InterPro" id="IPR050107">
    <property type="entry name" value="ABC_carbohydrate_import_ATPase"/>
</dbReference>
<dbReference type="RefSeq" id="WP_232016920.1">
    <property type="nucleotide sequence ID" value="NZ_CP033972.1"/>
</dbReference>
<dbReference type="InterPro" id="IPR003439">
    <property type="entry name" value="ABC_transporter-like_ATP-bd"/>
</dbReference>
<dbReference type="SMART" id="SM00382">
    <property type="entry name" value="AAA"/>
    <property type="match status" value="1"/>
</dbReference>
<dbReference type="PROSITE" id="PS50893">
    <property type="entry name" value="ABC_TRANSPORTER_2"/>
    <property type="match status" value="2"/>
</dbReference>
<keyword evidence="4 6" id="KW-0067">ATP-binding</keyword>
<protein>
    <submittedName>
        <fullName evidence="6">Galactose/methyl galactoside import ATP-binding protein MglA</fullName>
        <ecNumber evidence="6">3.6.3.17</ecNumber>
    </submittedName>
</protein>
<evidence type="ECO:0000313" key="6">
    <source>
        <dbReference type="EMBL" id="AZG46420.1"/>
    </source>
</evidence>
<dbReference type="EMBL" id="CP033972">
    <property type="protein sequence ID" value="AZG46420.1"/>
    <property type="molecule type" value="Genomic_DNA"/>
</dbReference>
<accession>A0A3G8JQG8</accession>
<proteinExistence type="predicted"/>
<dbReference type="InterPro" id="IPR017871">
    <property type="entry name" value="ABC_transporter-like_CS"/>
</dbReference>
<gene>
    <name evidence="6" type="primary">mglA</name>
    <name evidence="6" type="ORF">D7316_03021</name>
</gene>
<dbReference type="Proteomes" id="UP000271469">
    <property type="component" value="Chromosome"/>
</dbReference>
<organism evidence="6 7">
    <name type="scientific">Gordonia insulae</name>
    <dbReference type="NCBI Taxonomy" id="2420509"/>
    <lineage>
        <taxon>Bacteria</taxon>
        <taxon>Bacillati</taxon>
        <taxon>Actinomycetota</taxon>
        <taxon>Actinomycetes</taxon>
        <taxon>Mycobacteriales</taxon>
        <taxon>Gordoniaceae</taxon>
        <taxon>Gordonia</taxon>
    </lineage>
</organism>
<reference evidence="6 7" key="1">
    <citation type="submission" date="2018-11" db="EMBL/GenBank/DDBJ databases">
        <title>Gordonia insulae sp. nov., isolated from an island soil.</title>
        <authorList>
            <person name="Kim Y.S."/>
            <person name="Kim S.B."/>
        </authorList>
    </citation>
    <scope>NUCLEOTIDE SEQUENCE [LARGE SCALE GENOMIC DNA]</scope>
    <source>
        <strain evidence="6 7">MMS17-SY073</strain>
    </source>
</reference>
<keyword evidence="3" id="KW-0547">Nucleotide-binding</keyword>
<dbReference type="PANTHER" id="PTHR43790:SF9">
    <property type="entry name" value="GALACTOFURANOSE TRANSPORTER ATP-BINDING PROTEIN YTFR"/>
    <property type="match status" value="1"/>
</dbReference>
<dbReference type="CDD" id="cd03216">
    <property type="entry name" value="ABC_Carb_Monos_I"/>
    <property type="match status" value="1"/>
</dbReference>
<dbReference type="GO" id="GO:0005524">
    <property type="term" value="F:ATP binding"/>
    <property type="evidence" value="ECO:0007669"/>
    <property type="project" value="UniProtKB-KW"/>
</dbReference>
<sequence length="519" mass="53898">MTITPDTMTPDTVTPDTTALLTLDGVGKSFGSVRALDGVHLAVQPRSVHCILGENGAGKSTLCNAIYGTVSPDAGRMTLAGADYRPQGPVEALRAGVAMVHQHFSLIPTMTVGDNLLLGGDGFRPARRELAGDLDRIADTYGLSVDAKSTVRDLSVGARQRVEIVKALLRNPRLILLDEPTAVLDPAEIDALMATCAALTDDGKSVVLITHKLAEVARAADEATVLRGGTVVGGGRLADVSLSTLTELMLGDAPPVTAERAPRRDTPTNAPICLQVNGITVKGADGRTALSDVDLTVRAGEIVGIAGVEGNGQSELTAVLSGASTPDAGTVSVDGEDLTDTSPARRTRAGVAVIPEDRHAEGMVAALSIAENIAMPRLANYRRWGLLDRRRMRVDAADAITAYGVRAPGPDTTMGELSGGNQQKVVLARELATDRLRVVVAAQPTRGLDVGAVAFVLDRLRDAADAGAAVLVTSSEIDELIAVCDRVTVAYRGGLRGSVDTGDPRAAQTIGRLLTGVGE</sequence>
<dbReference type="SUPFAM" id="SSF52540">
    <property type="entry name" value="P-loop containing nucleoside triphosphate hydrolases"/>
    <property type="match status" value="2"/>
</dbReference>
<keyword evidence="6" id="KW-0378">Hydrolase</keyword>